<evidence type="ECO:0000256" key="2">
    <source>
        <dbReference type="ARBA" id="ARBA00009298"/>
    </source>
</evidence>
<accession>A0A1V4I8Q3</accession>
<evidence type="ECO:0000256" key="1">
    <source>
        <dbReference type="ARBA" id="ARBA00004651"/>
    </source>
</evidence>
<feature type="transmembrane region" description="Helical" evidence="7">
    <location>
        <begin position="17"/>
        <end position="34"/>
    </location>
</feature>
<dbReference type="InterPro" id="IPR049177">
    <property type="entry name" value="MgtC_SapB_SrpB_YhiD_N"/>
</dbReference>
<keyword evidence="10" id="KW-1185">Reference proteome</keyword>
<evidence type="ECO:0000256" key="4">
    <source>
        <dbReference type="ARBA" id="ARBA00022692"/>
    </source>
</evidence>
<dbReference type="PROSITE" id="PS51671">
    <property type="entry name" value="ACT"/>
    <property type="match status" value="1"/>
</dbReference>
<dbReference type="Proteomes" id="UP000190140">
    <property type="component" value="Unassembled WGS sequence"/>
</dbReference>
<dbReference type="InterPro" id="IPR002912">
    <property type="entry name" value="ACT_dom"/>
</dbReference>
<keyword evidence="3" id="KW-1003">Cell membrane</keyword>
<evidence type="ECO:0000256" key="3">
    <source>
        <dbReference type="ARBA" id="ARBA00022475"/>
    </source>
</evidence>
<proteinExistence type="inferred from homology"/>
<dbReference type="GO" id="GO:0005886">
    <property type="term" value="C:plasma membrane"/>
    <property type="evidence" value="ECO:0007669"/>
    <property type="project" value="UniProtKB-SubCell"/>
</dbReference>
<dbReference type="PANTHER" id="PTHR33778">
    <property type="entry name" value="PROTEIN MGTC"/>
    <property type="match status" value="1"/>
</dbReference>
<evidence type="ECO:0000256" key="6">
    <source>
        <dbReference type="ARBA" id="ARBA00023136"/>
    </source>
</evidence>
<evidence type="ECO:0000256" key="5">
    <source>
        <dbReference type="ARBA" id="ARBA00022989"/>
    </source>
</evidence>
<comment type="subcellular location">
    <subcellularLocation>
        <location evidence="1">Cell membrane</location>
        <topology evidence="1">Multi-pass membrane protein</topology>
    </subcellularLocation>
</comment>
<name>A0A1V4I8Q3_9FIRM</name>
<feature type="transmembrane region" description="Helical" evidence="7">
    <location>
        <begin position="46"/>
        <end position="65"/>
    </location>
</feature>
<comment type="caution">
    <text evidence="9">The sequence shown here is derived from an EMBL/GenBank/DDBJ whole genome shotgun (WGS) entry which is preliminary data.</text>
</comment>
<dbReference type="AlphaFoldDB" id="A0A1V4I8Q3"/>
<dbReference type="PANTHER" id="PTHR33778:SF1">
    <property type="entry name" value="MAGNESIUM TRANSPORTER YHID-RELATED"/>
    <property type="match status" value="1"/>
</dbReference>
<evidence type="ECO:0000313" key="10">
    <source>
        <dbReference type="Proteomes" id="UP000190140"/>
    </source>
</evidence>
<dbReference type="PRINTS" id="PR01837">
    <property type="entry name" value="MGTCSAPBPROT"/>
</dbReference>
<evidence type="ECO:0000313" key="9">
    <source>
        <dbReference type="EMBL" id="OPJ56371.1"/>
    </source>
</evidence>
<reference evidence="9 10" key="1">
    <citation type="submission" date="2017-03" db="EMBL/GenBank/DDBJ databases">
        <title>Genome sequence of Clostridium thermoalcaliphilum DSM 7309.</title>
        <authorList>
            <person name="Poehlein A."/>
            <person name="Daniel R."/>
        </authorList>
    </citation>
    <scope>NUCLEOTIDE SEQUENCE [LARGE SCALE GENOMIC DNA]</scope>
    <source>
        <strain evidence="9 10">DSM 7309</strain>
    </source>
</reference>
<gene>
    <name evidence="9" type="ORF">CLOTH_07750</name>
</gene>
<feature type="transmembrane region" description="Helical" evidence="7">
    <location>
        <begin position="77"/>
        <end position="95"/>
    </location>
</feature>
<sequence>MVNIMRKRGDTLNRADIIYRLLLAMFIGGIVGIEREKSNQWAGFRTHVLVAVGSCVAAMTSLLLFEEYRSVINLDPGRIPAQVLSGVGFLGAGAILKTQNSIRGLTTAAGIWVMASVGLAIGYGYYYLSIMVLVFLLITLYMLRIMEKKIVLSKTSNFYVYTTNISDTVSTVVQTLERNKVIIKNIEISHTESSNKFWAINITIAYNSKISIKKILERILDSQDVVKVDYIE</sequence>
<dbReference type="Pfam" id="PF02308">
    <property type="entry name" value="MgtC"/>
    <property type="match status" value="1"/>
</dbReference>
<feature type="domain" description="ACT" evidence="8">
    <location>
        <begin position="157"/>
        <end position="232"/>
    </location>
</feature>
<evidence type="ECO:0000256" key="7">
    <source>
        <dbReference type="SAM" id="Phobius"/>
    </source>
</evidence>
<dbReference type="STRING" id="29349.CLOTH_07750"/>
<keyword evidence="6 7" id="KW-0472">Membrane</keyword>
<feature type="transmembrane region" description="Helical" evidence="7">
    <location>
        <begin position="125"/>
        <end position="143"/>
    </location>
</feature>
<dbReference type="InterPro" id="IPR003416">
    <property type="entry name" value="MgtC/SapB/SrpB/YhiD_fam"/>
</dbReference>
<organism evidence="9 10">
    <name type="scientific">Alkalithermobacter paradoxus</name>
    <dbReference type="NCBI Taxonomy" id="29349"/>
    <lineage>
        <taxon>Bacteria</taxon>
        <taxon>Bacillati</taxon>
        <taxon>Bacillota</taxon>
        <taxon>Clostridia</taxon>
        <taxon>Peptostreptococcales</taxon>
        <taxon>Tepidibacteraceae</taxon>
        <taxon>Alkalithermobacter</taxon>
    </lineage>
</organism>
<keyword evidence="4 7" id="KW-0812">Transmembrane</keyword>
<comment type="similarity">
    <text evidence="2">Belongs to the MgtC/SapB family.</text>
</comment>
<dbReference type="EMBL" id="MZGW01000002">
    <property type="protein sequence ID" value="OPJ56371.1"/>
    <property type="molecule type" value="Genomic_DNA"/>
</dbReference>
<keyword evidence="5 7" id="KW-1133">Transmembrane helix</keyword>
<protein>
    <submittedName>
        <fullName evidence="9">Putative Mg(2+) transport ATPase</fullName>
    </submittedName>
</protein>
<evidence type="ECO:0000259" key="8">
    <source>
        <dbReference type="PROSITE" id="PS51671"/>
    </source>
</evidence>